<proteinExistence type="predicted"/>
<dbReference type="GO" id="GO:0008168">
    <property type="term" value="F:methyltransferase activity"/>
    <property type="evidence" value="ECO:0007669"/>
    <property type="project" value="InterPro"/>
</dbReference>
<dbReference type="Proteomes" id="UP000198406">
    <property type="component" value="Unassembled WGS sequence"/>
</dbReference>
<dbReference type="GO" id="GO:0005739">
    <property type="term" value="C:mitochondrion"/>
    <property type="evidence" value="ECO:0007669"/>
    <property type="project" value="TreeGrafter"/>
</dbReference>
<feature type="signal peptide" evidence="1">
    <location>
        <begin position="1"/>
        <end position="21"/>
    </location>
</feature>
<feature type="domain" description="Methyltransferase small" evidence="2">
    <location>
        <begin position="234"/>
        <end position="363"/>
    </location>
</feature>
<gene>
    <name evidence="3" type="ORF">FisN_24Hh199</name>
</gene>
<keyword evidence="1" id="KW-0732">Signal</keyword>
<dbReference type="Pfam" id="PF05175">
    <property type="entry name" value="MTS"/>
    <property type="match status" value="1"/>
</dbReference>
<evidence type="ECO:0000259" key="2">
    <source>
        <dbReference type="Pfam" id="PF05175"/>
    </source>
</evidence>
<dbReference type="AlphaFoldDB" id="A0A1Z5JUL3"/>
<sequence>MRFGTLLVLFGCLLTSPIVSSSLSYAAARHVRCFQGHDAAAPLYQALLEENPHDGTTATRIAASPWAMQRLQHIGSYDTADRIRTLLQQANYTSASVNAVLGAHRTCPCPVYVKPARAGQTNWTTTQEKLTTPVSVLVALFLLGLAVPRASLPEQWLQTGMVVPCDFDSSLVMAYVSLYPFDLPTGETLYFVTDWHPHVLSMTTRFLAEEEPVMYLGPDSLALAHHFILGVEETVEQWLDLCTGSGIQAILAVKRQLCLHAVGVDVNPRALRLAAFNARLNQVEDDQITFLQKDLLQDDPVPGNYQVITANPPFLPVPPQIPVHRHGWFSSGGPSGAAVVQAILQQAQNGLLEPGGKLAMVSEFFAKDGVYPPTGFGRALLFTNASPLSVTEYARRRADSATEYRIWRDHLADYDHMSPGLLYLHNTPQPSWNHVSVPASSYGSLWTPGNVDAIQFTRECSQEYLGWFQS</sequence>
<dbReference type="InterPro" id="IPR050320">
    <property type="entry name" value="N5-glutamine_MTase"/>
</dbReference>
<comment type="caution">
    <text evidence="3">The sequence shown here is derived from an EMBL/GenBank/DDBJ whole genome shotgun (WGS) entry which is preliminary data.</text>
</comment>
<dbReference type="Gene3D" id="3.40.50.150">
    <property type="entry name" value="Vaccinia Virus protein VP39"/>
    <property type="match status" value="1"/>
</dbReference>
<keyword evidence="4" id="KW-1185">Reference proteome</keyword>
<dbReference type="InterPro" id="IPR029063">
    <property type="entry name" value="SAM-dependent_MTases_sf"/>
</dbReference>
<dbReference type="InterPro" id="IPR007848">
    <property type="entry name" value="Small_mtfrase_dom"/>
</dbReference>
<evidence type="ECO:0000313" key="4">
    <source>
        <dbReference type="Proteomes" id="UP000198406"/>
    </source>
</evidence>
<dbReference type="CDD" id="cd02440">
    <property type="entry name" value="AdoMet_MTases"/>
    <property type="match status" value="1"/>
</dbReference>
<dbReference type="SUPFAM" id="SSF53335">
    <property type="entry name" value="S-adenosyl-L-methionine-dependent methyltransferases"/>
    <property type="match status" value="1"/>
</dbReference>
<evidence type="ECO:0000313" key="3">
    <source>
        <dbReference type="EMBL" id="GAX17735.1"/>
    </source>
</evidence>
<protein>
    <recommendedName>
        <fullName evidence="2">Methyltransferase small domain-containing protein</fullName>
    </recommendedName>
</protein>
<dbReference type="PANTHER" id="PTHR18895:SF74">
    <property type="entry name" value="MTRF1L RELEASE FACTOR GLUTAMINE METHYLTRANSFERASE"/>
    <property type="match status" value="1"/>
</dbReference>
<dbReference type="EMBL" id="BDSP01000122">
    <property type="protein sequence ID" value="GAX17735.1"/>
    <property type="molecule type" value="Genomic_DNA"/>
</dbReference>
<feature type="chain" id="PRO_5013369132" description="Methyltransferase small domain-containing protein" evidence="1">
    <location>
        <begin position="22"/>
        <end position="470"/>
    </location>
</feature>
<accession>A0A1Z5JUL3</accession>
<organism evidence="3 4">
    <name type="scientific">Fistulifera solaris</name>
    <name type="common">Oleaginous diatom</name>
    <dbReference type="NCBI Taxonomy" id="1519565"/>
    <lineage>
        <taxon>Eukaryota</taxon>
        <taxon>Sar</taxon>
        <taxon>Stramenopiles</taxon>
        <taxon>Ochrophyta</taxon>
        <taxon>Bacillariophyta</taxon>
        <taxon>Bacillariophyceae</taxon>
        <taxon>Bacillariophycidae</taxon>
        <taxon>Naviculales</taxon>
        <taxon>Naviculaceae</taxon>
        <taxon>Fistulifera</taxon>
    </lineage>
</organism>
<dbReference type="PANTHER" id="PTHR18895">
    <property type="entry name" value="HEMK METHYLTRANSFERASE"/>
    <property type="match status" value="1"/>
</dbReference>
<dbReference type="InParanoid" id="A0A1Z5JUL3"/>
<reference evidence="3 4" key="1">
    <citation type="journal article" date="2015" name="Plant Cell">
        <title>Oil accumulation by the oleaginous diatom Fistulifera solaris as revealed by the genome and transcriptome.</title>
        <authorList>
            <person name="Tanaka T."/>
            <person name="Maeda Y."/>
            <person name="Veluchamy A."/>
            <person name="Tanaka M."/>
            <person name="Abida H."/>
            <person name="Marechal E."/>
            <person name="Bowler C."/>
            <person name="Muto M."/>
            <person name="Sunaga Y."/>
            <person name="Tanaka M."/>
            <person name="Yoshino T."/>
            <person name="Taniguchi T."/>
            <person name="Fukuda Y."/>
            <person name="Nemoto M."/>
            <person name="Matsumoto M."/>
            <person name="Wong P.S."/>
            <person name="Aburatani S."/>
            <person name="Fujibuchi W."/>
        </authorList>
    </citation>
    <scope>NUCLEOTIDE SEQUENCE [LARGE SCALE GENOMIC DNA]</scope>
    <source>
        <strain evidence="3 4">JPCC DA0580</strain>
    </source>
</reference>
<evidence type="ECO:0000256" key="1">
    <source>
        <dbReference type="SAM" id="SignalP"/>
    </source>
</evidence>
<dbReference type="OrthoDB" id="269872at2759"/>
<name>A0A1Z5JUL3_FISSO</name>